<dbReference type="Proteomes" id="UP000067683">
    <property type="component" value="Chromosome"/>
</dbReference>
<feature type="transmembrane region" description="Helical" evidence="1">
    <location>
        <begin position="237"/>
        <end position="264"/>
    </location>
</feature>
<protein>
    <recommendedName>
        <fullName evidence="4">YfhO family protein</fullName>
    </recommendedName>
</protein>
<feature type="transmembrane region" description="Helical" evidence="1">
    <location>
        <begin position="77"/>
        <end position="97"/>
    </location>
</feature>
<sequence>MRSFRPYLLLTVAFLAMAIIGHGVFLFQWTQNQFMAGPNDGLAQMMPFKQLLYDHYTQGEFFYSFDFGLGAGIFSELSYYFSTSFVYISTLVIVYLLDSLQLIGDPDVLFWANASVFISIARLTIVLIVTYTLFRYMRISRLSALVGASIYGISGMYFRHAAFWEFFADAFIWLPLLIFGTEKIFREQKPGWFMFAIAISMIDNFYFAYINFLLAGIYILFRLFIPLEKTETKWKKAIALFLIAGLIGAGMSMVSFIPSVYAFLNNHRPAFQQDILWFEETENLLFMSRYILLPAMFMLFLFIPALYKLQRFRLFALIGILTIVLYHSPMVGSIFNGFSAPQHRWEYFMSFVAAGAIASGLDHFHKLRLKDVAPAAILTALLYGWFAWRDEALEFTTLYPRLALAGLVLTLAAALAATAIRQRSQKPLLAAVLLALVLATANVYQIEKLLDNADIADVDEALITGEDYDNAEVRALIDEIQGRETSEMYRIDWMEGVRNNTPIVQGFQGLSAYSSILNKNLLYFYLYDLEIDMQRESVSRYATLGNRSNLHSLLQGNYAIRERDDPNVPYGFRKFAATDNFIAYQNRYPLPFARPAFQVYQESQLADEPPLLREHAMLSGIVLDETAETEPLPDRFPGEAEYEIEEMGANYEDGVLDISEETGGIDLLLDEAPEEGDLYISFHLENTAADQGFPLEINEYQTTRKSNQSIYKTFVDDLTIRVEAAQKIKIRMPEGTYKLTDIEIVKEPYALLREQNALADRTTNLKIDGSQVDVTYDNQDGAPYLNLSIPYERGWQATINDEPVDVLKANYAFLAVPLEDGMNKIELRYRPPFFLPSLFISILSLVIGLFWLRRRKSSEAREYKPKDTMTN</sequence>
<keyword evidence="3" id="KW-1185">Reference proteome</keyword>
<accession>A0A0U2YN50</accession>
<feature type="transmembrane region" description="Helical" evidence="1">
    <location>
        <begin position="109"/>
        <end position="133"/>
    </location>
</feature>
<feature type="transmembrane region" description="Helical" evidence="1">
    <location>
        <begin position="7"/>
        <end position="29"/>
    </location>
</feature>
<dbReference type="KEGG" id="prt:AUC31_13095"/>
<dbReference type="PANTHER" id="PTHR38454:SF1">
    <property type="entry name" value="INTEGRAL MEMBRANE PROTEIN"/>
    <property type="match status" value="1"/>
</dbReference>
<evidence type="ECO:0000313" key="2">
    <source>
        <dbReference type="EMBL" id="ALS76074.1"/>
    </source>
</evidence>
<feature type="transmembrane region" description="Helical" evidence="1">
    <location>
        <begin position="284"/>
        <end position="307"/>
    </location>
</feature>
<evidence type="ECO:0000313" key="3">
    <source>
        <dbReference type="Proteomes" id="UP000067683"/>
    </source>
</evidence>
<dbReference type="OrthoDB" id="9815466at2"/>
<feature type="transmembrane region" description="Helical" evidence="1">
    <location>
        <begin position="372"/>
        <end position="388"/>
    </location>
</feature>
<dbReference type="PANTHER" id="PTHR38454">
    <property type="entry name" value="INTEGRAL MEMBRANE PROTEIN-RELATED"/>
    <property type="match status" value="1"/>
</dbReference>
<feature type="transmembrane region" description="Helical" evidence="1">
    <location>
        <begin position="427"/>
        <end position="444"/>
    </location>
</feature>
<feature type="transmembrane region" description="Helical" evidence="1">
    <location>
        <begin position="139"/>
        <end position="159"/>
    </location>
</feature>
<gene>
    <name evidence="2" type="ORF">AUC31_13095</name>
</gene>
<keyword evidence="1" id="KW-0812">Transmembrane</keyword>
<organism evidence="2 3">
    <name type="scientific">Planococcus rifietoensis</name>
    <dbReference type="NCBI Taxonomy" id="200991"/>
    <lineage>
        <taxon>Bacteria</taxon>
        <taxon>Bacillati</taxon>
        <taxon>Bacillota</taxon>
        <taxon>Bacilli</taxon>
        <taxon>Bacillales</taxon>
        <taxon>Caryophanaceae</taxon>
        <taxon>Planococcus</taxon>
    </lineage>
</organism>
<feature type="transmembrane region" description="Helical" evidence="1">
    <location>
        <begin position="314"/>
        <end position="335"/>
    </location>
</feature>
<dbReference type="STRING" id="200991.AUC31_13095"/>
<evidence type="ECO:0008006" key="4">
    <source>
        <dbReference type="Google" id="ProtNLM"/>
    </source>
</evidence>
<feature type="transmembrane region" description="Helical" evidence="1">
    <location>
        <begin position="347"/>
        <end position="365"/>
    </location>
</feature>
<evidence type="ECO:0000256" key="1">
    <source>
        <dbReference type="SAM" id="Phobius"/>
    </source>
</evidence>
<dbReference type="EMBL" id="CP013659">
    <property type="protein sequence ID" value="ALS76074.1"/>
    <property type="molecule type" value="Genomic_DNA"/>
</dbReference>
<dbReference type="InterPro" id="IPR018580">
    <property type="entry name" value="Uncharacterised_YfhO"/>
</dbReference>
<feature type="transmembrane region" description="Helical" evidence="1">
    <location>
        <begin position="205"/>
        <end position="225"/>
    </location>
</feature>
<feature type="transmembrane region" description="Helical" evidence="1">
    <location>
        <begin position="833"/>
        <end position="852"/>
    </location>
</feature>
<keyword evidence="1" id="KW-1133">Transmembrane helix</keyword>
<name>A0A0U2YN50_9BACL</name>
<proteinExistence type="predicted"/>
<dbReference type="AlphaFoldDB" id="A0A0U2YN50"/>
<reference evidence="2" key="1">
    <citation type="submission" date="2016-01" db="EMBL/GenBank/DDBJ databases">
        <title>Complete genome of Planococcus rifietoensis type strain M8.</title>
        <authorList>
            <person name="See-Too W.S."/>
        </authorList>
    </citation>
    <scope>NUCLEOTIDE SEQUENCE [LARGE SCALE GENOMIC DNA]</scope>
    <source>
        <strain evidence="2">M8</strain>
    </source>
</reference>
<feature type="transmembrane region" description="Helical" evidence="1">
    <location>
        <begin position="400"/>
        <end position="420"/>
    </location>
</feature>
<dbReference type="Pfam" id="PF09586">
    <property type="entry name" value="YfhO"/>
    <property type="match status" value="1"/>
</dbReference>
<keyword evidence="1" id="KW-0472">Membrane</keyword>
<dbReference type="RefSeq" id="WP_058382777.1">
    <property type="nucleotide sequence ID" value="NZ_CP013659.2"/>
</dbReference>